<evidence type="ECO:0000259" key="2">
    <source>
        <dbReference type="Pfam" id="PF21864"/>
    </source>
</evidence>
<name>A0A2G9I4G9_9LAMI</name>
<comment type="caution">
    <text evidence="3">The sequence shown here is derived from an EMBL/GenBank/DDBJ whole genome shotgun (WGS) entry which is preliminary data.</text>
</comment>
<dbReference type="InterPro" id="IPR037045">
    <property type="entry name" value="S8pro/Inhibitor_I9_sf"/>
</dbReference>
<dbReference type="EMBL" id="NKXS01000402">
    <property type="protein sequence ID" value="PIN24510.1"/>
    <property type="molecule type" value="Genomic_DNA"/>
</dbReference>
<dbReference type="InterPro" id="IPR054059">
    <property type="entry name" value="MORF/ORRM1/DAG-like_MORF"/>
</dbReference>
<evidence type="ECO:0000256" key="1">
    <source>
        <dbReference type="ARBA" id="ARBA00022946"/>
    </source>
</evidence>
<organism evidence="3 4">
    <name type="scientific">Handroanthus impetiginosus</name>
    <dbReference type="NCBI Taxonomy" id="429701"/>
    <lineage>
        <taxon>Eukaryota</taxon>
        <taxon>Viridiplantae</taxon>
        <taxon>Streptophyta</taxon>
        <taxon>Embryophyta</taxon>
        <taxon>Tracheophyta</taxon>
        <taxon>Spermatophyta</taxon>
        <taxon>Magnoliopsida</taxon>
        <taxon>eudicotyledons</taxon>
        <taxon>Gunneridae</taxon>
        <taxon>Pentapetalae</taxon>
        <taxon>asterids</taxon>
        <taxon>lamiids</taxon>
        <taxon>Lamiales</taxon>
        <taxon>Bignoniaceae</taxon>
        <taxon>Crescentiina</taxon>
        <taxon>Tabebuia alliance</taxon>
        <taxon>Handroanthus</taxon>
    </lineage>
</organism>
<dbReference type="Proteomes" id="UP000231279">
    <property type="component" value="Unassembled WGS sequence"/>
</dbReference>
<gene>
    <name evidence="3" type="ORF">CDL12_02753</name>
</gene>
<dbReference type="AlphaFoldDB" id="A0A2G9I4G9"/>
<feature type="domain" description="MORF/ORRM1/DAG-like MORF" evidence="2">
    <location>
        <begin position="103"/>
        <end position="194"/>
    </location>
</feature>
<evidence type="ECO:0000313" key="4">
    <source>
        <dbReference type="Proteomes" id="UP000231279"/>
    </source>
</evidence>
<dbReference type="GO" id="GO:0080156">
    <property type="term" value="P:mitochondrial mRNA modification"/>
    <property type="evidence" value="ECO:0007669"/>
    <property type="project" value="TreeGrafter"/>
</dbReference>
<dbReference type="GO" id="GO:0005739">
    <property type="term" value="C:mitochondrion"/>
    <property type="evidence" value="ECO:0007669"/>
    <property type="project" value="TreeGrafter"/>
</dbReference>
<dbReference type="GO" id="GO:0016554">
    <property type="term" value="P:cytidine to uridine editing"/>
    <property type="evidence" value="ECO:0007669"/>
    <property type="project" value="InterPro"/>
</dbReference>
<dbReference type="Pfam" id="PF21864">
    <property type="entry name" value="MORF_dom"/>
    <property type="match status" value="1"/>
</dbReference>
<evidence type="ECO:0000313" key="3">
    <source>
        <dbReference type="EMBL" id="PIN24510.1"/>
    </source>
</evidence>
<protein>
    <recommendedName>
        <fullName evidence="2">MORF/ORRM1/DAG-like MORF domain-containing protein</fullName>
    </recommendedName>
</protein>
<proteinExistence type="predicted"/>
<dbReference type="Gene3D" id="3.30.70.80">
    <property type="entry name" value="Peptidase S8 propeptide/proteinase inhibitor I9"/>
    <property type="match status" value="1"/>
</dbReference>
<reference evidence="4" key="1">
    <citation type="journal article" date="2018" name="Gigascience">
        <title>Genome assembly of the Pink Ipe (Handroanthus impetiginosus, Bignoniaceae), a highly valued, ecologically keystone Neotropical timber forest tree.</title>
        <authorList>
            <person name="Silva-Junior O.B."/>
            <person name="Grattapaglia D."/>
            <person name="Novaes E."/>
            <person name="Collevatti R.G."/>
        </authorList>
    </citation>
    <scope>NUCLEOTIDE SEQUENCE [LARGE SCALE GENOMIC DNA]</scope>
    <source>
        <strain evidence="4">cv. UFG-1</strain>
    </source>
</reference>
<accession>A0A2G9I4G9</accession>
<keyword evidence="1" id="KW-0809">Transit peptide</keyword>
<dbReference type="STRING" id="429701.A0A2G9I4G9"/>
<dbReference type="PANTHER" id="PTHR31346">
    <property type="entry name" value="MULTIPLE ORGANELLAR RNA EDITING FACTOR 2, CHLOROPLASTIC-RELATED-RELATED"/>
    <property type="match status" value="1"/>
</dbReference>
<dbReference type="InterPro" id="IPR039206">
    <property type="entry name" value="MORF/ORRM1/DAG-like"/>
</dbReference>
<dbReference type="PANTHER" id="PTHR31346:SF11">
    <property type="entry name" value="ORGANELLE RRM DOMAIN-CONTAINING PROTEIN 1, CHLOROPLASTIC"/>
    <property type="match status" value="1"/>
</dbReference>
<keyword evidence="4" id="KW-1185">Reference proteome</keyword>
<dbReference type="OrthoDB" id="4207594at2759"/>
<sequence length="233" mass="25323">MALALNMEALVFYSPPTAATATVPVAGAATTVIPTFLAKPPTNSNLKIPPLTVSFPIKTTPQSSLFHISCFSSSLSRTVRAEATSTSTSWTAPLGKYDTGNDNRHWMVLVETPPQELTTKSQIIDYYVSKLQSVLGSEKDAQMCMYDASCDTHFGFCCEIDQETAHELANTPGVLSVKPDPDLDSTKKDYSFSKLESNSKLSPSSTLLFPPGTTKHWLVRMDRPAIGAIRKAQ</sequence>